<proteinExistence type="predicted"/>
<evidence type="ECO:0000313" key="1">
    <source>
        <dbReference type="EMBL" id="KAG5640943.1"/>
    </source>
</evidence>
<sequence length="451" mass="46892">GGLPTQSRISRPPLVGRSSAVPPTLLRKIFALSAIATLTRSAADIFPDVLVLRENWFAYLKPTGQISIAIAGSTVPGLEGNLTVIPPVGEASESPRAVDSWIGHAVEKFNSFDKSVTTTVPPIDISKNYPLFSKSLSCAGPPPFNTSISANADVNAHANISLGVAAVGTIVPPRLTQFSAFVGLDADIRNSITLVGNTIGAADSGRLTLYQAILPTLDFPGYVQLILTSSSPKKSPDVLAPSLLTVGPSFKIFGQATANVGVGVNLKVDLSYTVSGAKVVYPPVPGTNSTGIFIPGNEPLKLAVTGNVTSTSIATAQLTPRIELGLNALGGTAKATVFVNLDSRSKVLLNFNAAGNAAGSITIPSGNTTGDAGASVNGCITAGSALNANVGTDAKFFDLFDNSTSVSLYAKEWPTFQVSSCDSLQPSLIHIHFSKTEMLWRSDWNTARRAV</sequence>
<feature type="non-terminal residue" evidence="1">
    <location>
        <position position="451"/>
    </location>
</feature>
<keyword evidence="2" id="KW-1185">Reference proteome</keyword>
<reference evidence="1" key="1">
    <citation type="submission" date="2020-07" db="EMBL/GenBank/DDBJ databases">
        <authorList>
            <person name="Nieuwenhuis M."/>
            <person name="Van De Peppel L.J.J."/>
        </authorList>
    </citation>
    <scope>NUCLEOTIDE SEQUENCE</scope>
    <source>
        <strain evidence="1">AP01</strain>
        <tissue evidence="1">Mycelium</tissue>
    </source>
</reference>
<organism evidence="1 2">
    <name type="scientific">Asterophora parasitica</name>
    <dbReference type="NCBI Taxonomy" id="117018"/>
    <lineage>
        <taxon>Eukaryota</taxon>
        <taxon>Fungi</taxon>
        <taxon>Dikarya</taxon>
        <taxon>Basidiomycota</taxon>
        <taxon>Agaricomycotina</taxon>
        <taxon>Agaricomycetes</taxon>
        <taxon>Agaricomycetidae</taxon>
        <taxon>Agaricales</taxon>
        <taxon>Tricholomatineae</taxon>
        <taxon>Lyophyllaceae</taxon>
        <taxon>Asterophora</taxon>
    </lineage>
</organism>
<gene>
    <name evidence="1" type="ORF">DXG03_006595</name>
</gene>
<dbReference type="AlphaFoldDB" id="A0A9P7FZJ9"/>
<accession>A0A9P7FZJ9</accession>
<comment type="caution">
    <text evidence="1">The sequence shown here is derived from an EMBL/GenBank/DDBJ whole genome shotgun (WGS) entry which is preliminary data.</text>
</comment>
<dbReference type="Proteomes" id="UP000775547">
    <property type="component" value="Unassembled WGS sequence"/>
</dbReference>
<dbReference type="EMBL" id="JABCKV010000439">
    <property type="protein sequence ID" value="KAG5640943.1"/>
    <property type="molecule type" value="Genomic_DNA"/>
</dbReference>
<evidence type="ECO:0000313" key="2">
    <source>
        <dbReference type="Proteomes" id="UP000775547"/>
    </source>
</evidence>
<dbReference type="OrthoDB" id="73875at2759"/>
<name>A0A9P7FZJ9_9AGAR</name>
<reference evidence="1" key="2">
    <citation type="submission" date="2021-10" db="EMBL/GenBank/DDBJ databases">
        <title>Phylogenomics reveals ancestral predisposition of the termite-cultivated fungus Termitomyces towards a domesticated lifestyle.</title>
        <authorList>
            <person name="Auxier B."/>
            <person name="Grum-Grzhimaylo A."/>
            <person name="Cardenas M.E."/>
            <person name="Lodge J.D."/>
            <person name="Laessoe T."/>
            <person name="Pedersen O."/>
            <person name="Smith M.E."/>
            <person name="Kuyper T.W."/>
            <person name="Franco-Molano E.A."/>
            <person name="Baroni T.J."/>
            <person name="Aanen D.K."/>
        </authorList>
    </citation>
    <scope>NUCLEOTIDE SEQUENCE</scope>
    <source>
        <strain evidence="1">AP01</strain>
        <tissue evidence="1">Mycelium</tissue>
    </source>
</reference>
<protein>
    <submittedName>
        <fullName evidence="1">Uncharacterized protein</fullName>
    </submittedName>
</protein>